<comment type="caution">
    <text evidence="2">The sequence shown here is derived from an EMBL/GenBank/DDBJ whole genome shotgun (WGS) entry which is preliminary data.</text>
</comment>
<evidence type="ECO:0000313" key="2">
    <source>
        <dbReference type="EMBL" id="GBN08106.1"/>
    </source>
</evidence>
<evidence type="ECO:0008006" key="4">
    <source>
        <dbReference type="Google" id="ProtNLM"/>
    </source>
</evidence>
<protein>
    <recommendedName>
        <fullName evidence="4">Histone-lysine N-methyltransferase SETMAR</fullName>
    </recommendedName>
</protein>
<feature type="region of interest" description="Disordered" evidence="1">
    <location>
        <begin position="1"/>
        <end position="20"/>
    </location>
</feature>
<organism evidence="2 3">
    <name type="scientific">Araneus ventricosus</name>
    <name type="common">Orbweaver spider</name>
    <name type="synonym">Epeira ventricosa</name>
    <dbReference type="NCBI Taxonomy" id="182803"/>
    <lineage>
        <taxon>Eukaryota</taxon>
        <taxon>Metazoa</taxon>
        <taxon>Ecdysozoa</taxon>
        <taxon>Arthropoda</taxon>
        <taxon>Chelicerata</taxon>
        <taxon>Arachnida</taxon>
        <taxon>Araneae</taxon>
        <taxon>Araneomorphae</taxon>
        <taxon>Entelegynae</taxon>
        <taxon>Araneoidea</taxon>
        <taxon>Araneidae</taxon>
        <taxon>Araneus</taxon>
    </lineage>
</organism>
<name>A0A4Y2L3A8_ARAVE</name>
<gene>
    <name evidence="2" type="ORF">AVEN_104982_1</name>
</gene>
<dbReference type="Proteomes" id="UP000499080">
    <property type="component" value="Unassembled WGS sequence"/>
</dbReference>
<evidence type="ECO:0000256" key="1">
    <source>
        <dbReference type="SAM" id="MobiDB-lite"/>
    </source>
</evidence>
<reference evidence="2 3" key="1">
    <citation type="journal article" date="2019" name="Sci. Rep.">
        <title>Orb-weaving spider Araneus ventricosus genome elucidates the spidroin gene catalogue.</title>
        <authorList>
            <person name="Kono N."/>
            <person name="Nakamura H."/>
            <person name="Ohtoshi R."/>
            <person name="Moran D.A.P."/>
            <person name="Shinohara A."/>
            <person name="Yoshida Y."/>
            <person name="Fujiwara M."/>
            <person name="Mori M."/>
            <person name="Tomita M."/>
            <person name="Arakawa K."/>
        </authorList>
    </citation>
    <scope>NUCLEOTIDE SEQUENCE [LARGE SCALE GENOMIC DNA]</scope>
</reference>
<dbReference type="AlphaFoldDB" id="A0A4Y2L3A8"/>
<evidence type="ECO:0000313" key="3">
    <source>
        <dbReference type="Proteomes" id="UP000499080"/>
    </source>
</evidence>
<accession>A0A4Y2L3A8</accession>
<proteinExistence type="predicted"/>
<keyword evidence="3" id="KW-1185">Reference proteome</keyword>
<sequence>MHNKHVNHRVTENPSSSPVTSSDFYLFGQLEKYLEGQHFGTNAEAQQAVSIWLRDFDADFNMLVHDRTNASTTMMTMHKSNMYHSLTTLCTSLNLRINVFLLDGLLPYFLNSSRTFNI</sequence>
<dbReference type="EMBL" id="BGPR01005229">
    <property type="protein sequence ID" value="GBN08106.1"/>
    <property type="molecule type" value="Genomic_DNA"/>
</dbReference>